<evidence type="ECO:0000256" key="4">
    <source>
        <dbReference type="ARBA" id="ARBA00022679"/>
    </source>
</evidence>
<dbReference type="Proteomes" id="UP001286313">
    <property type="component" value="Unassembled WGS sequence"/>
</dbReference>
<feature type="domain" description="DNA-directed RNA polymerase subunit 2 hybrid-binding" evidence="7">
    <location>
        <begin position="221"/>
        <end position="360"/>
    </location>
</feature>
<keyword evidence="5" id="KW-0548">Nucleotidyltransferase</keyword>
<keyword evidence="3" id="KW-0240">DNA-directed RNA polymerase</keyword>
<dbReference type="InterPro" id="IPR007120">
    <property type="entry name" value="DNA-dir_RNAP_su2_dom"/>
</dbReference>
<dbReference type="EC" id="2.7.7.6" evidence="2"/>
<evidence type="ECO:0000313" key="8">
    <source>
        <dbReference type="EMBL" id="KAK3858850.1"/>
    </source>
</evidence>
<dbReference type="Gene3D" id="2.40.270.10">
    <property type="entry name" value="DNA-directed RNA polymerase, subunit 2, domain 6"/>
    <property type="match status" value="2"/>
</dbReference>
<evidence type="ECO:0000256" key="2">
    <source>
        <dbReference type="ARBA" id="ARBA00012418"/>
    </source>
</evidence>
<comment type="similarity">
    <text evidence="1">Belongs to the RNA polymerase beta chain family.</text>
</comment>
<dbReference type="InterPro" id="IPR015712">
    <property type="entry name" value="DNA-dir_RNA_pol_su2"/>
</dbReference>
<keyword evidence="6" id="KW-0804">Transcription</keyword>
<dbReference type="SUPFAM" id="SSF64484">
    <property type="entry name" value="beta and beta-prime subunits of DNA dependent RNA-polymerase"/>
    <property type="match status" value="1"/>
</dbReference>
<evidence type="ECO:0000256" key="3">
    <source>
        <dbReference type="ARBA" id="ARBA00022478"/>
    </source>
</evidence>
<proteinExistence type="inferred from homology"/>
<gene>
    <name evidence="8" type="ORF">Pcinc_034988</name>
</gene>
<dbReference type="GO" id="GO:0003899">
    <property type="term" value="F:DNA-directed RNA polymerase activity"/>
    <property type="evidence" value="ECO:0007669"/>
    <property type="project" value="UniProtKB-EC"/>
</dbReference>
<reference evidence="8" key="1">
    <citation type="submission" date="2023-10" db="EMBL/GenBank/DDBJ databases">
        <title>Genome assemblies of two species of porcelain crab, Petrolisthes cinctipes and Petrolisthes manimaculis (Anomura: Porcellanidae).</title>
        <authorList>
            <person name="Angst P."/>
        </authorList>
    </citation>
    <scope>NUCLEOTIDE SEQUENCE</scope>
    <source>
        <strain evidence="8">PB745_01</strain>
        <tissue evidence="8">Gill</tissue>
    </source>
</reference>
<protein>
    <recommendedName>
        <fullName evidence="2">DNA-directed RNA polymerase</fullName>
        <ecNumber evidence="2">2.7.7.6</ecNumber>
    </recommendedName>
</protein>
<name>A0AAE1C1H7_PETCI</name>
<dbReference type="EMBL" id="JAWQEG010005193">
    <property type="protein sequence ID" value="KAK3858850.1"/>
    <property type="molecule type" value="Genomic_DNA"/>
</dbReference>
<evidence type="ECO:0000256" key="6">
    <source>
        <dbReference type="ARBA" id="ARBA00023163"/>
    </source>
</evidence>
<evidence type="ECO:0000256" key="5">
    <source>
        <dbReference type="ARBA" id="ARBA00022695"/>
    </source>
</evidence>
<evidence type="ECO:0000259" key="7">
    <source>
        <dbReference type="Pfam" id="PF00562"/>
    </source>
</evidence>
<accession>A0AAE1C1H7</accession>
<dbReference type="InterPro" id="IPR037033">
    <property type="entry name" value="DNA-dir_RNAP_su2_hyb_sf"/>
</dbReference>
<dbReference type="PROSITE" id="PS01166">
    <property type="entry name" value="RNA_POL_BETA"/>
    <property type="match status" value="1"/>
</dbReference>
<dbReference type="GO" id="GO:0006351">
    <property type="term" value="P:DNA-templated transcription"/>
    <property type="evidence" value="ECO:0007669"/>
    <property type="project" value="InterPro"/>
</dbReference>
<dbReference type="Pfam" id="PF00562">
    <property type="entry name" value="RNA_pol_Rpb2_6"/>
    <property type="match status" value="2"/>
</dbReference>
<dbReference type="AlphaFoldDB" id="A0AAE1C1H7"/>
<feature type="domain" description="DNA-directed RNA polymerase subunit 2 hybrid-binding" evidence="7">
    <location>
        <begin position="78"/>
        <end position="185"/>
    </location>
</feature>
<dbReference type="InterPro" id="IPR007121">
    <property type="entry name" value="RNA_pol_bsu_CS"/>
</dbReference>
<dbReference type="GO" id="GO:0000428">
    <property type="term" value="C:DNA-directed RNA polymerase complex"/>
    <property type="evidence" value="ECO:0007669"/>
    <property type="project" value="UniProtKB-KW"/>
</dbReference>
<dbReference type="GO" id="GO:0032549">
    <property type="term" value="F:ribonucleoside binding"/>
    <property type="evidence" value="ECO:0007669"/>
    <property type="project" value="InterPro"/>
</dbReference>
<evidence type="ECO:0000256" key="1">
    <source>
        <dbReference type="ARBA" id="ARBA00006835"/>
    </source>
</evidence>
<keyword evidence="9" id="KW-1185">Reference proteome</keyword>
<keyword evidence="4" id="KW-0808">Transferase</keyword>
<dbReference type="PANTHER" id="PTHR20856">
    <property type="entry name" value="DNA-DIRECTED RNA POLYMERASE I SUBUNIT 2"/>
    <property type="match status" value="1"/>
</dbReference>
<evidence type="ECO:0000313" key="9">
    <source>
        <dbReference type="Proteomes" id="UP001286313"/>
    </source>
</evidence>
<sequence length="364" mass="40819">MRPLLVVENNKLTLSDHDFQELNEGQLTVDDLWKHGVIDYIDPMEHRETLIAQTLDLLSKDGVQYCEIEGIVAYGLPAASIPVFNCNDPIRNIGSCKMQKQAFGAPVQSEFVHHRGTYITLRTPERPMVISSALNVIPNCELLYSGQTALTAIMPVMGFNQEDGLVMSKDAIDRGLFTSLHHQCYRKVEPGYHTLVGKTVQPATFVHENEVLIYGIKEEDNERCPVVGDKFATLSGQKGVINAILPNSELPRTADGRIPDIFMNPHSFLDRLTIGLHVEGLLAKLSHHLGHAIDVTAFQSGWNLPRAREALEAHGLHGYEELFTEQGKYYGKIFCAPIFFQRLQHMAAPKCNARYEGDMDHRTM</sequence>
<comment type="caution">
    <text evidence="8">The sequence shown here is derived from an EMBL/GenBank/DDBJ whole genome shotgun (WGS) entry which is preliminary data.</text>
</comment>
<organism evidence="8 9">
    <name type="scientific">Petrolisthes cinctipes</name>
    <name type="common">Flat porcelain crab</name>
    <dbReference type="NCBI Taxonomy" id="88211"/>
    <lineage>
        <taxon>Eukaryota</taxon>
        <taxon>Metazoa</taxon>
        <taxon>Ecdysozoa</taxon>
        <taxon>Arthropoda</taxon>
        <taxon>Crustacea</taxon>
        <taxon>Multicrustacea</taxon>
        <taxon>Malacostraca</taxon>
        <taxon>Eumalacostraca</taxon>
        <taxon>Eucarida</taxon>
        <taxon>Decapoda</taxon>
        <taxon>Pleocyemata</taxon>
        <taxon>Anomura</taxon>
        <taxon>Galatheoidea</taxon>
        <taxon>Porcellanidae</taxon>
        <taxon>Petrolisthes</taxon>
    </lineage>
</organism>
<dbReference type="GO" id="GO:0003677">
    <property type="term" value="F:DNA binding"/>
    <property type="evidence" value="ECO:0007669"/>
    <property type="project" value="InterPro"/>
</dbReference>